<evidence type="ECO:0000256" key="6">
    <source>
        <dbReference type="ARBA" id="ARBA00022989"/>
    </source>
</evidence>
<keyword evidence="3" id="KW-0479">Metal-binding</keyword>
<evidence type="ECO:0000256" key="1">
    <source>
        <dbReference type="ARBA" id="ARBA00004370"/>
    </source>
</evidence>
<gene>
    <name evidence="11" type="ORF">MGAL_10B081116</name>
</gene>
<dbReference type="PROSITE" id="PS50089">
    <property type="entry name" value="ZF_RING_2"/>
    <property type="match status" value="1"/>
</dbReference>
<sequence length="364" mass="41068">MGTFHNHNRSRNSKSFAVLLYLISLTPILSAAEEFAVINIHKHEFSSGQPQLSGQGVDDVSFGIEDQENILLQHIKGRFASIGKTAKTNGRLHMADSDCGKKDGESYARLPQDWIAVFHYPERGTLDDGCPSVIDRMQKALMFGASAIIILTLNQDILKELEVKQMFSFPVIIVEALENITDMIVVLKSKIKSKASIRINMTRHNIVIYPTLTLWSACGRTYGKGYHEWDGVVCLGHQENEEKADPANFWNFFYSILLTLMILVAIKTRLIDVGDGDSDIERSLRRLAQESLMLMKTKKYKYDMSGDICAICLDQFSPKQKLRVLPCSHEFHTKCVDPWLVKNRTCPLCKLNIVETLHGGFLGN</sequence>
<evidence type="ECO:0000256" key="5">
    <source>
        <dbReference type="ARBA" id="ARBA00022833"/>
    </source>
</evidence>
<dbReference type="SMART" id="SM00184">
    <property type="entry name" value="RING"/>
    <property type="match status" value="1"/>
</dbReference>
<comment type="subcellular location">
    <subcellularLocation>
        <location evidence="1">Membrane</location>
    </subcellularLocation>
</comment>
<comment type="caution">
    <text evidence="11">The sequence shown here is derived from an EMBL/GenBank/DDBJ whole genome shotgun (WGS) entry which is preliminary data.</text>
</comment>
<dbReference type="GO" id="GO:0016020">
    <property type="term" value="C:membrane"/>
    <property type="evidence" value="ECO:0007669"/>
    <property type="project" value="UniProtKB-SubCell"/>
</dbReference>
<evidence type="ECO:0000256" key="3">
    <source>
        <dbReference type="ARBA" id="ARBA00022723"/>
    </source>
</evidence>
<dbReference type="Proteomes" id="UP000596742">
    <property type="component" value="Unassembled WGS sequence"/>
</dbReference>
<dbReference type="AlphaFoldDB" id="A0A8B6FI26"/>
<proteinExistence type="predicted"/>
<evidence type="ECO:0000256" key="4">
    <source>
        <dbReference type="ARBA" id="ARBA00022771"/>
    </source>
</evidence>
<dbReference type="GO" id="GO:0008270">
    <property type="term" value="F:zinc ion binding"/>
    <property type="evidence" value="ECO:0007669"/>
    <property type="project" value="UniProtKB-KW"/>
</dbReference>
<dbReference type="Pfam" id="PF13639">
    <property type="entry name" value="zf-RING_2"/>
    <property type="match status" value="1"/>
</dbReference>
<keyword evidence="7" id="KW-0472">Membrane</keyword>
<evidence type="ECO:0000259" key="10">
    <source>
        <dbReference type="PROSITE" id="PS50089"/>
    </source>
</evidence>
<evidence type="ECO:0000313" key="12">
    <source>
        <dbReference type="Proteomes" id="UP000596742"/>
    </source>
</evidence>
<keyword evidence="6" id="KW-1133">Transmembrane helix</keyword>
<dbReference type="EMBL" id="UYJE01006798">
    <property type="protein sequence ID" value="VDI49180.1"/>
    <property type="molecule type" value="Genomic_DNA"/>
</dbReference>
<dbReference type="FunFam" id="3.30.40.10:FF:000009">
    <property type="entry name" value="E3 ubiquitin-protein ligase RNF130"/>
    <property type="match status" value="1"/>
</dbReference>
<keyword evidence="5" id="KW-0862">Zinc</keyword>
<reference evidence="11" key="1">
    <citation type="submission" date="2018-11" db="EMBL/GenBank/DDBJ databases">
        <authorList>
            <person name="Alioto T."/>
            <person name="Alioto T."/>
        </authorList>
    </citation>
    <scope>NUCLEOTIDE SEQUENCE</scope>
</reference>
<keyword evidence="9" id="KW-0732">Signal</keyword>
<feature type="domain" description="RING-type" evidence="10">
    <location>
        <begin position="309"/>
        <end position="350"/>
    </location>
</feature>
<keyword evidence="12" id="KW-1185">Reference proteome</keyword>
<dbReference type="InterPro" id="IPR001841">
    <property type="entry name" value="Znf_RING"/>
</dbReference>
<keyword evidence="4 8" id="KW-0863">Zinc-finger</keyword>
<feature type="signal peptide" evidence="9">
    <location>
        <begin position="1"/>
        <end position="31"/>
    </location>
</feature>
<evidence type="ECO:0000256" key="8">
    <source>
        <dbReference type="PROSITE-ProRule" id="PRU00175"/>
    </source>
</evidence>
<feature type="chain" id="PRO_5032975676" description="RING-type domain-containing protein" evidence="9">
    <location>
        <begin position="32"/>
        <end position="364"/>
    </location>
</feature>
<name>A0A8B6FI26_MYTGA</name>
<dbReference type="Gene3D" id="3.30.40.10">
    <property type="entry name" value="Zinc/RING finger domain, C3HC4 (zinc finger)"/>
    <property type="match status" value="1"/>
</dbReference>
<protein>
    <recommendedName>
        <fullName evidence="10">RING-type domain-containing protein</fullName>
    </recommendedName>
</protein>
<dbReference type="PANTHER" id="PTHR16200">
    <property type="entry name" value="RING ZINC FINGER"/>
    <property type="match status" value="1"/>
</dbReference>
<evidence type="ECO:0000256" key="7">
    <source>
        <dbReference type="ARBA" id="ARBA00023136"/>
    </source>
</evidence>
<evidence type="ECO:0000256" key="9">
    <source>
        <dbReference type="SAM" id="SignalP"/>
    </source>
</evidence>
<organism evidence="11 12">
    <name type="scientific">Mytilus galloprovincialis</name>
    <name type="common">Mediterranean mussel</name>
    <dbReference type="NCBI Taxonomy" id="29158"/>
    <lineage>
        <taxon>Eukaryota</taxon>
        <taxon>Metazoa</taxon>
        <taxon>Spiralia</taxon>
        <taxon>Lophotrochozoa</taxon>
        <taxon>Mollusca</taxon>
        <taxon>Bivalvia</taxon>
        <taxon>Autobranchia</taxon>
        <taxon>Pteriomorphia</taxon>
        <taxon>Mytilida</taxon>
        <taxon>Mytiloidea</taxon>
        <taxon>Mytilidae</taxon>
        <taxon>Mytilinae</taxon>
        <taxon>Mytilus</taxon>
    </lineage>
</organism>
<evidence type="ECO:0000256" key="2">
    <source>
        <dbReference type="ARBA" id="ARBA00022692"/>
    </source>
</evidence>
<dbReference type="InterPro" id="IPR013083">
    <property type="entry name" value="Znf_RING/FYVE/PHD"/>
</dbReference>
<dbReference type="SUPFAM" id="SSF57850">
    <property type="entry name" value="RING/U-box"/>
    <property type="match status" value="1"/>
</dbReference>
<accession>A0A8B6FI26</accession>
<dbReference type="CDD" id="cd16454">
    <property type="entry name" value="RING-H2_PA-TM-RING"/>
    <property type="match status" value="1"/>
</dbReference>
<dbReference type="InterPro" id="IPR051073">
    <property type="entry name" value="ZNRF3_Arkadia_E3_ligases"/>
</dbReference>
<evidence type="ECO:0000313" key="11">
    <source>
        <dbReference type="EMBL" id="VDI49180.1"/>
    </source>
</evidence>
<keyword evidence="2" id="KW-0812">Transmembrane</keyword>
<dbReference type="OrthoDB" id="8062037at2759"/>
<dbReference type="Gene3D" id="3.50.30.30">
    <property type="match status" value="1"/>
</dbReference>